<gene>
    <name evidence="1" type="ORF">DPMN_028023</name>
</gene>
<organism evidence="1 2">
    <name type="scientific">Dreissena polymorpha</name>
    <name type="common">Zebra mussel</name>
    <name type="synonym">Mytilus polymorpha</name>
    <dbReference type="NCBI Taxonomy" id="45954"/>
    <lineage>
        <taxon>Eukaryota</taxon>
        <taxon>Metazoa</taxon>
        <taxon>Spiralia</taxon>
        <taxon>Lophotrochozoa</taxon>
        <taxon>Mollusca</taxon>
        <taxon>Bivalvia</taxon>
        <taxon>Autobranchia</taxon>
        <taxon>Heteroconchia</taxon>
        <taxon>Euheterodonta</taxon>
        <taxon>Imparidentia</taxon>
        <taxon>Neoheterodontei</taxon>
        <taxon>Myida</taxon>
        <taxon>Dreissenoidea</taxon>
        <taxon>Dreissenidae</taxon>
        <taxon>Dreissena</taxon>
    </lineage>
</organism>
<sequence>MSLVTHLLVTVEQDVRVAGKGLRAIKPATTDGTAKTVLPNVVIVLTTLPVIRLPVCVQMDVPQDTKVLSALM</sequence>
<evidence type="ECO:0000313" key="1">
    <source>
        <dbReference type="EMBL" id="KAH3864990.1"/>
    </source>
</evidence>
<reference evidence="1" key="2">
    <citation type="submission" date="2020-11" db="EMBL/GenBank/DDBJ databases">
        <authorList>
            <person name="McCartney M.A."/>
            <person name="Auch B."/>
            <person name="Kono T."/>
            <person name="Mallez S."/>
            <person name="Becker A."/>
            <person name="Gohl D.M."/>
            <person name="Silverstein K.A.T."/>
            <person name="Koren S."/>
            <person name="Bechman K.B."/>
            <person name="Herman A."/>
            <person name="Abrahante J.E."/>
            <person name="Garbe J."/>
        </authorList>
    </citation>
    <scope>NUCLEOTIDE SEQUENCE</scope>
    <source>
        <strain evidence="1">Duluth1</strain>
        <tissue evidence="1">Whole animal</tissue>
    </source>
</reference>
<dbReference type="EMBL" id="JAIWYP010000002">
    <property type="protein sequence ID" value="KAH3864990.1"/>
    <property type="molecule type" value="Genomic_DNA"/>
</dbReference>
<dbReference type="AlphaFoldDB" id="A0A9D4RG29"/>
<accession>A0A9D4RG29</accession>
<proteinExistence type="predicted"/>
<name>A0A9D4RG29_DREPO</name>
<evidence type="ECO:0000313" key="2">
    <source>
        <dbReference type="Proteomes" id="UP000828390"/>
    </source>
</evidence>
<reference evidence="1" key="1">
    <citation type="journal article" date="2019" name="bioRxiv">
        <title>The Genome of the Zebra Mussel, Dreissena polymorpha: A Resource for Invasive Species Research.</title>
        <authorList>
            <person name="McCartney M.A."/>
            <person name="Auch B."/>
            <person name="Kono T."/>
            <person name="Mallez S."/>
            <person name="Zhang Y."/>
            <person name="Obille A."/>
            <person name="Becker A."/>
            <person name="Abrahante J.E."/>
            <person name="Garbe J."/>
            <person name="Badalamenti J.P."/>
            <person name="Herman A."/>
            <person name="Mangelson H."/>
            <person name="Liachko I."/>
            <person name="Sullivan S."/>
            <person name="Sone E.D."/>
            <person name="Koren S."/>
            <person name="Silverstein K.A.T."/>
            <person name="Beckman K.B."/>
            <person name="Gohl D.M."/>
        </authorList>
    </citation>
    <scope>NUCLEOTIDE SEQUENCE</scope>
    <source>
        <strain evidence="1">Duluth1</strain>
        <tissue evidence="1">Whole animal</tissue>
    </source>
</reference>
<comment type="caution">
    <text evidence="1">The sequence shown here is derived from an EMBL/GenBank/DDBJ whole genome shotgun (WGS) entry which is preliminary data.</text>
</comment>
<dbReference type="Proteomes" id="UP000828390">
    <property type="component" value="Unassembled WGS sequence"/>
</dbReference>
<protein>
    <submittedName>
        <fullName evidence="1">Uncharacterized protein</fullName>
    </submittedName>
</protein>
<keyword evidence="2" id="KW-1185">Reference proteome</keyword>